<dbReference type="KEGG" id="azz:DEW08_27785"/>
<sequence>MRKATLAVVTGAAFLVISTATPKGTPGATAVPATVPSATAEAEAAGKPAPQAEKPVEVNGFRSVRFGMTEEEVRKTAAKDLGIKPEALKAEDNPLERTRVLTARVADLLPKTGSARVAYTFGHSSRKLIQVTIKWSKALDASITSEHLLGNAGLLRDYFLQQGFKPENVVVNRPANGGIVVFRGLDPQNRMVLLTLAAEPQAGAEKRDPVWSELQIAYVADPVKPDVYRIPPGQF</sequence>
<keyword evidence="2" id="KW-0614">Plasmid</keyword>
<protein>
    <submittedName>
        <fullName evidence="2">Uncharacterized protein</fullName>
    </submittedName>
</protein>
<keyword evidence="3" id="KW-1185">Reference proteome</keyword>
<gene>
    <name evidence="2" type="ORF">DEW08_27785</name>
</gene>
<organism evidence="2 3">
    <name type="scientific">Azospirillum thermophilum</name>
    <dbReference type="NCBI Taxonomy" id="2202148"/>
    <lineage>
        <taxon>Bacteria</taxon>
        <taxon>Pseudomonadati</taxon>
        <taxon>Pseudomonadota</taxon>
        <taxon>Alphaproteobacteria</taxon>
        <taxon>Rhodospirillales</taxon>
        <taxon>Azospirillaceae</taxon>
        <taxon>Azospirillum</taxon>
    </lineage>
</organism>
<name>A0A2S2CZ27_9PROT</name>
<dbReference type="AlphaFoldDB" id="A0A2S2CZ27"/>
<evidence type="ECO:0000313" key="3">
    <source>
        <dbReference type="Proteomes" id="UP000245629"/>
    </source>
</evidence>
<geneLocation type="plasmid" evidence="2 3">
    <name>unnamed2</name>
</geneLocation>
<reference evidence="3" key="1">
    <citation type="submission" date="2018-05" db="EMBL/GenBank/DDBJ databases">
        <title>Azospirillum thermophila sp. nov., a novel isolated from hot spring.</title>
        <authorList>
            <person name="Zhao Z."/>
        </authorList>
    </citation>
    <scope>NUCLEOTIDE SEQUENCE [LARGE SCALE GENOMIC DNA]</scope>
    <source>
        <strain evidence="3">CFH 70021</strain>
        <plasmid evidence="3">unnamed2</plasmid>
    </source>
</reference>
<accession>A0A2S2CZ27</accession>
<dbReference type="RefSeq" id="WP_109333409.1">
    <property type="nucleotide sequence ID" value="NZ_CP029357.1"/>
</dbReference>
<dbReference type="OrthoDB" id="7856223at2"/>
<evidence type="ECO:0000313" key="2">
    <source>
        <dbReference type="EMBL" id="AWK89773.1"/>
    </source>
</evidence>
<keyword evidence="1" id="KW-0732">Signal</keyword>
<feature type="signal peptide" evidence="1">
    <location>
        <begin position="1"/>
        <end position="22"/>
    </location>
</feature>
<evidence type="ECO:0000256" key="1">
    <source>
        <dbReference type="SAM" id="SignalP"/>
    </source>
</evidence>
<feature type="chain" id="PRO_5015509456" evidence="1">
    <location>
        <begin position="23"/>
        <end position="235"/>
    </location>
</feature>
<dbReference type="Proteomes" id="UP000245629">
    <property type="component" value="Plasmid unnamed2"/>
</dbReference>
<dbReference type="EMBL" id="CP029357">
    <property type="protein sequence ID" value="AWK89773.1"/>
    <property type="molecule type" value="Genomic_DNA"/>
</dbReference>
<proteinExistence type="predicted"/>